<evidence type="ECO:0000313" key="2">
    <source>
        <dbReference type="EMBL" id="TCO73680.1"/>
    </source>
</evidence>
<protein>
    <submittedName>
        <fullName evidence="2">Uncharacterized protein</fullName>
    </submittedName>
</protein>
<name>A0A4V2SB07_9FIRM</name>
<sequence length="62" mass="7409">MSIIRSQYTNIKGNRVESSRRTFKVEERHFLHEPKSQKSQLESSHQHGTRKDVKVKMDRKLT</sequence>
<comment type="caution">
    <text evidence="2">The sequence shown here is derived from an EMBL/GenBank/DDBJ whole genome shotgun (WGS) entry which is preliminary data.</text>
</comment>
<dbReference type="EMBL" id="SLWV01000015">
    <property type="protein sequence ID" value="TCO73680.1"/>
    <property type="molecule type" value="Genomic_DNA"/>
</dbReference>
<evidence type="ECO:0000313" key="3">
    <source>
        <dbReference type="Proteomes" id="UP000294919"/>
    </source>
</evidence>
<proteinExistence type="predicted"/>
<reference evidence="2 3" key="1">
    <citation type="submission" date="2019-03" db="EMBL/GenBank/DDBJ databases">
        <title>Genomic Encyclopedia of Type Strains, Phase IV (KMG-IV): sequencing the most valuable type-strain genomes for metagenomic binning, comparative biology and taxonomic classification.</title>
        <authorList>
            <person name="Goeker M."/>
        </authorList>
    </citation>
    <scope>NUCLEOTIDE SEQUENCE [LARGE SCALE GENOMIC DNA]</scope>
    <source>
        <strain evidence="2 3">DSM 102940</strain>
    </source>
</reference>
<organism evidence="2 3">
    <name type="scientific">Marinisporobacter balticus</name>
    <dbReference type="NCBI Taxonomy" id="2018667"/>
    <lineage>
        <taxon>Bacteria</taxon>
        <taxon>Bacillati</taxon>
        <taxon>Bacillota</taxon>
        <taxon>Clostridia</taxon>
        <taxon>Peptostreptococcales</taxon>
        <taxon>Thermotaleaceae</taxon>
        <taxon>Marinisporobacter</taxon>
    </lineage>
</organism>
<dbReference type="OrthoDB" id="2382288at2"/>
<gene>
    <name evidence="2" type="ORF">EV214_11571</name>
</gene>
<dbReference type="RefSeq" id="WP_132245872.1">
    <property type="nucleotide sequence ID" value="NZ_SLWV01000015.1"/>
</dbReference>
<evidence type="ECO:0000256" key="1">
    <source>
        <dbReference type="SAM" id="MobiDB-lite"/>
    </source>
</evidence>
<keyword evidence="3" id="KW-1185">Reference proteome</keyword>
<feature type="compositionally biased region" description="Basic and acidic residues" evidence="1">
    <location>
        <begin position="49"/>
        <end position="62"/>
    </location>
</feature>
<dbReference type="Proteomes" id="UP000294919">
    <property type="component" value="Unassembled WGS sequence"/>
</dbReference>
<dbReference type="AlphaFoldDB" id="A0A4V2SB07"/>
<feature type="region of interest" description="Disordered" evidence="1">
    <location>
        <begin position="28"/>
        <end position="62"/>
    </location>
</feature>
<accession>A0A4V2SB07</accession>